<evidence type="ECO:0000313" key="7">
    <source>
        <dbReference type="EMBL" id="MEX6689080.1"/>
    </source>
</evidence>
<comment type="subcellular location">
    <subcellularLocation>
        <location evidence="1">Cell outer membrane</location>
    </subcellularLocation>
</comment>
<dbReference type="Proteomes" id="UP001560573">
    <property type="component" value="Unassembled WGS sequence"/>
</dbReference>
<protein>
    <submittedName>
        <fullName evidence="7">RagB/SusD family nutrient uptake outer membrane protein</fullName>
    </submittedName>
</protein>
<sequence length="529" mass="58701">MKKNLFKYICVALGSAVIATSCTKDLDRTPTNDITADVVYKTPAGYKQVLAKVYGSFALTGNAGPAGSPDVQGLDEGSNADFLRTFFNAQEVTTDEAICGWNDPGIPDLHYQSWTSTNPFLLGLYDRAIFQISMCNEFIRESADDKVAGRGISGADADDIKHYRVEARFLRAFQYWVLMDLYANPPFVTENDPIGKYLPPQIKRADLFTYVEKELKEIEPLMVAPHQNEYARADQATVWALLARLYLNAETYTGTARYTDALTYANKVIAGGYDLKAKYNQLFLADNNKNNNEVIFPIAYDGLHTQSYGGTSFIINASVGGSMDQKLFGISSGGWGGLRTTKNLPLLFGNYATTKDSRSMFMGDKIEIDNVSAFTDGLAVAKFRNVNSDGTPGSNVSQSFSDVDFPLFRLAEQYLIYAEAVLRGGTGGDKATAISYINKLRQRAYGDASGNVADISLDFILDERARELYWEGFRRTDLIRYNRFTTSNYVWPWKGGVKNGTGVDAHFNIFPIPVTDLTANPNLKQNDKY</sequence>
<evidence type="ECO:0000256" key="5">
    <source>
        <dbReference type="ARBA" id="ARBA00023237"/>
    </source>
</evidence>
<accession>A0ABV3ZHT0</accession>
<name>A0ABV3ZHT0_9BACT</name>
<keyword evidence="8" id="KW-1185">Reference proteome</keyword>
<reference evidence="7 8" key="1">
    <citation type="submission" date="2023-07" db="EMBL/GenBank/DDBJ databases">
        <authorList>
            <person name="Lian W.-H."/>
        </authorList>
    </citation>
    <scope>NUCLEOTIDE SEQUENCE [LARGE SCALE GENOMIC DNA]</scope>
    <source>
        <strain evidence="7 8">SYSU DXS3180</strain>
    </source>
</reference>
<dbReference type="Pfam" id="PF07980">
    <property type="entry name" value="SusD_RagB"/>
    <property type="match status" value="1"/>
</dbReference>
<evidence type="ECO:0000313" key="8">
    <source>
        <dbReference type="Proteomes" id="UP001560573"/>
    </source>
</evidence>
<evidence type="ECO:0000256" key="1">
    <source>
        <dbReference type="ARBA" id="ARBA00004442"/>
    </source>
</evidence>
<dbReference type="Gene3D" id="1.10.3780.10">
    <property type="entry name" value="SusD-like"/>
    <property type="match status" value="1"/>
</dbReference>
<dbReference type="Gene3D" id="1.25.40.390">
    <property type="match status" value="1"/>
</dbReference>
<evidence type="ECO:0000259" key="6">
    <source>
        <dbReference type="Pfam" id="PF07980"/>
    </source>
</evidence>
<comment type="similarity">
    <text evidence="2">Belongs to the SusD family.</text>
</comment>
<feature type="domain" description="RagB/SusD" evidence="6">
    <location>
        <begin position="376"/>
        <end position="529"/>
    </location>
</feature>
<comment type="caution">
    <text evidence="7">The sequence shown here is derived from an EMBL/GenBank/DDBJ whole genome shotgun (WGS) entry which is preliminary data.</text>
</comment>
<dbReference type="InterPro" id="IPR012944">
    <property type="entry name" value="SusD_RagB_dom"/>
</dbReference>
<proteinExistence type="inferred from homology"/>
<dbReference type="CDD" id="cd08977">
    <property type="entry name" value="SusD"/>
    <property type="match status" value="1"/>
</dbReference>
<evidence type="ECO:0000256" key="3">
    <source>
        <dbReference type="ARBA" id="ARBA00022729"/>
    </source>
</evidence>
<dbReference type="InterPro" id="IPR011990">
    <property type="entry name" value="TPR-like_helical_dom_sf"/>
</dbReference>
<gene>
    <name evidence="7" type="ORF">QTN47_16345</name>
</gene>
<dbReference type="SUPFAM" id="SSF48452">
    <property type="entry name" value="TPR-like"/>
    <property type="match status" value="1"/>
</dbReference>
<dbReference type="EMBL" id="JAULBC010000005">
    <property type="protein sequence ID" value="MEX6689080.1"/>
    <property type="molecule type" value="Genomic_DNA"/>
</dbReference>
<evidence type="ECO:0000256" key="4">
    <source>
        <dbReference type="ARBA" id="ARBA00023136"/>
    </source>
</evidence>
<dbReference type="Gene3D" id="1.25.40.10">
    <property type="entry name" value="Tetratricopeptide repeat domain"/>
    <property type="match status" value="1"/>
</dbReference>
<keyword evidence="5" id="KW-0998">Cell outer membrane</keyword>
<evidence type="ECO:0000256" key="2">
    <source>
        <dbReference type="ARBA" id="ARBA00006275"/>
    </source>
</evidence>
<dbReference type="RefSeq" id="WP_369330488.1">
    <property type="nucleotide sequence ID" value="NZ_JAULBC010000005.1"/>
</dbReference>
<dbReference type="PROSITE" id="PS51257">
    <property type="entry name" value="PROKAR_LIPOPROTEIN"/>
    <property type="match status" value="1"/>
</dbReference>
<keyword evidence="3" id="KW-0732">Signal</keyword>
<keyword evidence="4" id="KW-0472">Membrane</keyword>
<organism evidence="7 8">
    <name type="scientific">Danxiaibacter flavus</name>
    <dbReference type="NCBI Taxonomy" id="3049108"/>
    <lineage>
        <taxon>Bacteria</taxon>
        <taxon>Pseudomonadati</taxon>
        <taxon>Bacteroidota</taxon>
        <taxon>Chitinophagia</taxon>
        <taxon>Chitinophagales</taxon>
        <taxon>Chitinophagaceae</taxon>
        <taxon>Danxiaibacter</taxon>
    </lineage>
</organism>